<dbReference type="InterPro" id="IPR008266">
    <property type="entry name" value="Tyr_kinase_AS"/>
</dbReference>
<dbReference type="OrthoDB" id="9976756at2759"/>
<dbReference type="PANTHER" id="PTHR24416:SF600">
    <property type="entry name" value="PDGF- AND VEGF-RECEPTOR RELATED, ISOFORM J"/>
    <property type="match status" value="1"/>
</dbReference>
<dbReference type="GO" id="GO:0004714">
    <property type="term" value="F:transmembrane receptor protein tyrosine kinase activity"/>
    <property type="evidence" value="ECO:0007669"/>
    <property type="project" value="UniProtKB-EC"/>
</dbReference>
<dbReference type="PROSITE" id="PS50011">
    <property type="entry name" value="PROTEIN_KINASE_DOM"/>
    <property type="match status" value="1"/>
</dbReference>
<dbReference type="InterPro" id="IPR000719">
    <property type="entry name" value="Prot_kinase_dom"/>
</dbReference>
<dbReference type="CDD" id="cd00934">
    <property type="entry name" value="PTB"/>
    <property type="match status" value="1"/>
</dbReference>
<dbReference type="PROSITE" id="PS00107">
    <property type="entry name" value="PROTEIN_KINASE_ATP"/>
    <property type="match status" value="1"/>
</dbReference>
<dbReference type="STRING" id="946362.F2U1A8"/>
<protein>
    <submittedName>
        <fullName evidence="5">TK/HMTK protein kinase</fullName>
    </submittedName>
</protein>
<proteinExistence type="predicted"/>
<evidence type="ECO:0000256" key="1">
    <source>
        <dbReference type="ARBA" id="ARBA00004167"/>
    </source>
</evidence>
<dbReference type="eggNOG" id="KOG4278">
    <property type="taxonomic scope" value="Eukaryota"/>
</dbReference>
<evidence type="ECO:0000313" key="6">
    <source>
        <dbReference type="Proteomes" id="UP000007799"/>
    </source>
</evidence>
<dbReference type="SUPFAM" id="SSF50729">
    <property type="entry name" value="PH domain-like"/>
    <property type="match status" value="1"/>
</dbReference>
<evidence type="ECO:0000256" key="3">
    <source>
        <dbReference type="PROSITE-ProRule" id="PRU10141"/>
    </source>
</evidence>
<dbReference type="Proteomes" id="UP000007799">
    <property type="component" value="Unassembled WGS sequence"/>
</dbReference>
<dbReference type="Gene3D" id="1.10.510.10">
    <property type="entry name" value="Transferase(Phosphotransferase) domain 1"/>
    <property type="match status" value="1"/>
</dbReference>
<dbReference type="InParanoid" id="F2U1A8"/>
<keyword evidence="5" id="KW-0418">Kinase</keyword>
<dbReference type="GO" id="GO:0043235">
    <property type="term" value="C:receptor complex"/>
    <property type="evidence" value="ECO:0007669"/>
    <property type="project" value="TreeGrafter"/>
</dbReference>
<keyword evidence="3" id="KW-0547">Nucleotide-binding</keyword>
<accession>F2U1A8</accession>
<feature type="domain" description="Protein kinase" evidence="4">
    <location>
        <begin position="267"/>
        <end position="534"/>
    </location>
</feature>
<sequence length="553" mass="62720">MTSQFDEFRRMFTSVFTLAEAKEFNTRLLQFVTDQRVRPFIRCLRDMCDTADKEKLVPVITSILPHNMQMSFSNAWMLAKEGKLSDDTEAQVGLSPKDVRSSYDVLYLGSGGLPHVPEQHNPIDVQLLNSVLQALLEGDAAAQPARMHITSDSIRVVDDACDDVLNQLTLDYIVYCHPMGLATGGQTDVLVVVQQDPIYEIVVAHFFNIAASDAETVVVAVLGENAVLAQARQASANPFVAQHEQGKDHQHQQHDILAEHELDRDRLHHTRGLGAGQFGMVYLATFDDDTLGTVDVAVKMLRAESEQSDEREFQHEAEVMLQLDHPNIVRILGVCMNDSPWLLVLEYMPYGNLRSFLQSCLERKLQLTAREHLTCCRQLASALEYVHAQGFVHMDIAARNVLLGHNMLVKLADFGQARPKDSNGEFVLQTVMRLSVRWMAPETLANFRKVFSECTDIWAYAVTCWEIFMYGRLPFKSLTTEVARDMIREGKARLVSRPPTTCPKDMWALLSQCWDYDPFKRPTFVQMKEEITALEQQRQHQECRDLGQLLSSM</sequence>
<dbReference type="InterPro" id="IPR050122">
    <property type="entry name" value="RTK"/>
</dbReference>
<dbReference type="PRINTS" id="PR00109">
    <property type="entry name" value="TYRKINASE"/>
</dbReference>
<dbReference type="PROSITE" id="PS00109">
    <property type="entry name" value="PROTEIN_KINASE_TYR"/>
    <property type="match status" value="1"/>
</dbReference>
<dbReference type="InterPro" id="IPR001245">
    <property type="entry name" value="Ser-Thr/Tyr_kinase_cat_dom"/>
</dbReference>
<evidence type="ECO:0000313" key="5">
    <source>
        <dbReference type="EMBL" id="EGD81410.1"/>
    </source>
</evidence>
<feature type="binding site" evidence="3">
    <location>
        <position position="299"/>
    </location>
    <ligand>
        <name>ATP</name>
        <dbReference type="ChEBI" id="CHEBI:30616"/>
    </ligand>
</feature>
<dbReference type="Gene3D" id="3.30.200.20">
    <property type="entry name" value="Phosphorylase Kinase, domain 1"/>
    <property type="match status" value="1"/>
</dbReference>
<dbReference type="SUPFAM" id="SSF56112">
    <property type="entry name" value="Protein kinase-like (PK-like)"/>
    <property type="match status" value="1"/>
</dbReference>
<gene>
    <name evidence="5" type="ORF">PTSG_02132</name>
</gene>
<dbReference type="GeneID" id="16077205"/>
<organism evidence="5 6">
    <name type="scientific">Salpingoeca rosetta (strain ATCC 50818 / BSB-021)</name>
    <dbReference type="NCBI Taxonomy" id="946362"/>
    <lineage>
        <taxon>Eukaryota</taxon>
        <taxon>Choanoflagellata</taxon>
        <taxon>Craspedida</taxon>
        <taxon>Salpingoecidae</taxon>
        <taxon>Salpingoeca</taxon>
    </lineage>
</organism>
<dbReference type="OMA" id="LSVRWMA"/>
<reference evidence="5" key="1">
    <citation type="submission" date="2009-08" db="EMBL/GenBank/DDBJ databases">
        <title>Annotation of Salpingoeca rosetta.</title>
        <authorList>
            <consortium name="The Broad Institute Genome Sequencing Platform"/>
            <person name="Russ C."/>
            <person name="Cuomo C."/>
            <person name="Burger G."/>
            <person name="Gray M.W."/>
            <person name="Holland P.W.H."/>
            <person name="King N."/>
            <person name="Lang F.B.F."/>
            <person name="Roger A.J."/>
            <person name="Ruiz-Trillo I."/>
            <person name="Young S.K."/>
            <person name="Zeng Q."/>
            <person name="Gargeya S."/>
            <person name="Alvarado L."/>
            <person name="Berlin A."/>
            <person name="Chapman S.B."/>
            <person name="Chen Z."/>
            <person name="Freedman E."/>
            <person name="Gellesch M."/>
            <person name="Goldberg J."/>
            <person name="Griggs A."/>
            <person name="Gujja S."/>
            <person name="Heilman E."/>
            <person name="Heiman D."/>
            <person name="Howarth C."/>
            <person name="Mehta T."/>
            <person name="Neiman D."/>
            <person name="Pearson M."/>
            <person name="Roberts A."/>
            <person name="Saif S."/>
            <person name="Shea T."/>
            <person name="Shenoy N."/>
            <person name="Sisk P."/>
            <person name="Stolte C."/>
            <person name="Sykes S."/>
            <person name="White J."/>
            <person name="Yandava C."/>
            <person name="Haas B."/>
            <person name="Nusbaum C."/>
            <person name="Birren B."/>
        </authorList>
    </citation>
    <scope>NUCLEOTIDE SEQUENCE</scope>
    <source>
        <strain evidence="5">ATCC 50818</strain>
    </source>
</reference>
<evidence type="ECO:0000256" key="2">
    <source>
        <dbReference type="ARBA" id="ARBA00051243"/>
    </source>
</evidence>
<dbReference type="InterPro" id="IPR017441">
    <property type="entry name" value="Protein_kinase_ATP_BS"/>
</dbReference>
<name>F2U1A8_SALR5</name>
<dbReference type="CDD" id="cd00192">
    <property type="entry name" value="PTKc"/>
    <property type="match status" value="1"/>
</dbReference>
<comment type="subcellular location">
    <subcellularLocation>
        <location evidence="1">Membrane</location>
        <topology evidence="1">Single-pass membrane protein</topology>
    </subcellularLocation>
</comment>
<comment type="catalytic activity">
    <reaction evidence="2">
        <text>L-tyrosyl-[protein] + ATP = O-phospho-L-tyrosyl-[protein] + ADP + H(+)</text>
        <dbReference type="Rhea" id="RHEA:10596"/>
        <dbReference type="Rhea" id="RHEA-COMP:10136"/>
        <dbReference type="Rhea" id="RHEA-COMP:20101"/>
        <dbReference type="ChEBI" id="CHEBI:15378"/>
        <dbReference type="ChEBI" id="CHEBI:30616"/>
        <dbReference type="ChEBI" id="CHEBI:46858"/>
        <dbReference type="ChEBI" id="CHEBI:61978"/>
        <dbReference type="ChEBI" id="CHEBI:456216"/>
        <dbReference type="EC" id="2.7.10.1"/>
    </reaction>
</comment>
<dbReference type="GO" id="GO:0005524">
    <property type="term" value="F:ATP binding"/>
    <property type="evidence" value="ECO:0007669"/>
    <property type="project" value="UniProtKB-UniRule"/>
</dbReference>
<dbReference type="PANTHER" id="PTHR24416">
    <property type="entry name" value="TYROSINE-PROTEIN KINASE RECEPTOR"/>
    <property type="match status" value="1"/>
</dbReference>
<dbReference type="KEGG" id="sre:PTSG_02132"/>
<keyword evidence="3" id="KW-0067">ATP-binding</keyword>
<keyword evidence="5" id="KW-0808">Transferase</keyword>
<evidence type="ECO:0000259" key="4">
    <source>
        <dbReference type="PROSITE" id="PS50011"/>
    </source>
</evidence>
<dbReference type="Pfam" id="PF07714">
    <property type="entry name" value="PK_Tyr_Ser-Thr"/>
    <property type="match status" value="1"/>
</dbReference>
<dbReference type="EMBL" id="GL832959">
    <property type="protein sequence ID" value="EGD81410.1"/>
    <property type="molecule type" value="Genomic_DNA"/>
</dbReference>
<dbReference type="GO" id="GO:0005886">
    <property type="term" value="C:plasma membrane"/>
    <property type="evidence" value="ECO:0007669"/>
    <property type="project" value="TreeGrafter"/>
</dbReference>
<dbReference type="RefSeq" id="XP_004996614.1">
    <property type="nucleotide sequence ID" value="XM_004996557.1"/>
</dbReference>
<keyword evidence="6" id="KW-1185">Reference proteome</keyword>
<dbReference type="InterPro" id="IPR011009">
    <property type="entry name" value="Kinase-like_dom_sf"/>
</dbReference>
<dbReference type="GO" id="GO:0007169">
    <property type="term" value="P:cell surface receptor protein tyrosine kinase signaling pathway"/>
    <property type="evidence" value="ECO:0007669"/>
    <property type="project" value="TreeGrafter"/>
</dbReference>
<dbReference type="AlphaFoldDB" id="F2U1A8"/>